<accession>X2D6H5</accession>
<protein>
    <submittedName>
        <fullName evidence="2">Nsp2TF protein</fullName>
    </submittedName>
</protein>
<feature type="non-terminal residue" evidence="2">
    <location>
        <position position="1"/>
    </location>
</feature>
<keyword evidence="1" id="KW-0812">Transmembrane</keyword>
<evidence type="ECO:0000313" key="2">
    <source>
        <dbReference type="EMBL" id="AHH53656.1"/>
    </source>
</evidence>
<feature type="transmembrane region" description="Helical" evidence="1">
    <location>
        <begin position="55"/>
        <end position="74"/>
    </location>
</feature>
<reference evidence="2" key="2">
    <citation type="journal article" date="2014" name="PLoS ONE">
        <title>High genetic diversity and adaptive potential of two simian hemorrhagic Fever viruses in a wild primate population.</title>
        <authorList>
            <person name="Bailey A.L."/>
            <person name="Lauck M."/>
            <person name="Weiler A."/>
            <person name="Sibley S.D."/>
            <person name="Dinis J.M."/>
            <person name="Bergman Z."/>
            <person name="Nelson C.W."/>
            <person name="Correll M."/>
            <person name="Gleicher M."/>
            <person name="Hyeroba D."/>
            <person name="Tumukunde A."/>
            <person name="Weny G."/>
            <person name="Chapman C."/>
            <person name="Kuhn J.H."/>
            <person name="Hughes A.L."/>
            <person name="Friedrich T.C."/>
            <person name="Goldberg T.L."/>
            <person name="O'Connor D.H."/>
        </authorList>
    </citation>
    <scope>NUCLEOTIDE SEQUENCE</scope>
    <source>
        <strain evidence="2">SHFV-krc1</strain>
    </source>
</reference>
<feature type="transmembrane region" description="Helical" evidence="1">
    <location>
        <begin position="12"/>
        <end position="34"/>
    </location>
</feature>
<feature type="transmembrane region" description="Helical" evidence="1">
    <location>
        <begin position="148"/>
        <end position="167"/>
    </location>
</feature>
<keyword evidence="1" id="KW-0472">Membrane</keyword>
<sequence>LTSGPTSSTSYMALTALCTLGLMLLLCCLCAYVCSYACMRSLLGSPYWRYHYTYAMLDSPFVYLVFLLFFSMWLHCSFQTNTVYALLMIANVCSFCILCSSVSVLVLLGFLPQVPLQPGLSSSTIFGVLWYWDILSITWVFFSTLVSSVWSLVTIAYVGDAGVLVSGPHRRNWYSLRCLRAVFTGLQYWMYAIITPAHQWTSSNRLRVMPVVIRANSLV</sequence>
<organism evidence="2">
    <name type="scientific">Kibale red colobus virus 1</name>
    <dbReference type="NCBI Taxonomy" id="1885929"/>
    <lineage>
        <taxon>Viruses</taxon>
        <taxon>Riboviria</taxon>
        <taxon>Orthornavirae</taxon>
        <taxon>Pisuviricota</taxon>
        <taxon>Pisoniviricetes</taxon>
        <taxon>Nidovirales</taxon>
        <taxon>Arnidovirineae</taxon>
        <taxon>Arteriviridae</taxon>
        <taxon>Simarterivirinae</taxon>
        <taxon>Zetaarterivirus</taxon>
        <taxon>Zetaarterivirus ugarco</taxon>
        <taxon>Zetaarterivirus ugarco 1</taxon>
    </lineage>
</organism>
<name>X2D6H5_9NIDO</name>
<feature type="transmembrane region" description="Helical" evidence="1">
    <location>
        <begin position="86"/>
        <end position="111"/>
    </location>
</feature>
<reference evidence="2" key="1">
    <citation type="submission" date="2013-03" db="EMBL/GenBank/DDBJ databases">
        <authorList>
            <person name="Bailey A."/>
            <person name="Lauck M."/>
            <person name="Friedrich T."/>
            <person name="Goldberg T."/>
            <person name="O'Connor D."/>
        </authorList>
    </citation>
    <scope>NUCLEOTIDE SEQUENCE</scope>
    <source>
        <strain evidence="2">SHFV-krc1</strain>
    </source>
</reference>
<proteinExistence type="predicted"/>
<evidence type="ECO:0000256" key="1">
    <source>
        <dbReference type="SAM" id="Phobius"/>
    </source>
</evidence>
<dbReference type="EMBL" id="KC787616">
    <property type="protein sequence ID" value="AHH53656.1"/>
    <property type="molecule type" value="Genomic_RNA"/>
</dbReference>
<keyword evidence="1" id="KW-1133">Transmembrane helix</keyword>